<dbReference type="InterPro" id="IPR001862">
    <property type="entry name" value="MAC_perforin"/>
</dbReference>
<keyword evidence="15" id="KW-0180">Complement pathway</keyword>
<evidence type="ECO:0000256" key="17">
    <source>
        <dbReference type="ARBA" id="ARBA00023136"/>
    </source>
</evidence>
<name>W5MQU2_LEPOC</name>
<organism evidence="28 29">
    <name type="scientific">Lepisosteus oculatus</name>
    <name type="common">Spotted gar</name>
    <dbReference type="NCBI Taxonomy" id="7918"/>
    <lineage>
        <taxon>Eukaryota</taxon>
        <taxon>Metazoa</taxon>
        <taxon>Chordata</taxon>
        <taxon>Craniata</taxon>
        <taxon>Vertebrata</taxon>
        <taxon>Euteleostomi</taxon>
        <taxon>Actinopterygii</taxon>
        <taxon>Neopterygii</taxon>
        <taxon>Holostei</taxon>
        <taxon>Semionotiformes</taxon>
        <taxon>Lepisosteidae</taxon>
        <taxon>Lepisosteus</taxon>
    </lineage>
</organism>
<keyword evidence="21" id="KW-1053">Target membrane</keyword>
<evidence type="ECO:0000256" key="7">
    <source>
        <dbReference type="ARBA" id="ARBA00022536"/>
    </source>
</evidence>
<keyword evidence="12" id="KW-0677">Repeat</keyword>
<accession>W5MQU2</accession>
<dbReference type="GO" id="GO:0044218">
    <property type="term" value="C:other organism cell membrane"/>
    <property type="evidence" value="ECO:0007669"/>
    <property type="project" value="UniProtKB-KW"/>
</dbReference>
<dbReference type="Proteomes" id="UP000018468">
    <property type="component" value="Linkage group LG10"/>
</dbReference>
<dbReference type="GO" id="GO:0006956">
    <property type="term" value="P:complement activation"/>
    <property type="evidence" value="ECO:0000318"/>
    <property type="project" value="GO_Central"/>
</dbReference>
<dbReference type="SMART" id="SM00457">
    <property type="entry name" value="MACPF"/>
    <property type="match status" value="1"/>
</dbReference>
<evidence type="ECO:0000256" key="14">
    <source>
        <dbReference type="ARBA" id="ARBA00022859"/>
    </source>
</evidence>
<keyword evidence="16" id="KW-0473">Membrane attack complex</keyword>
<dbReference type="Pfam" id="PF01823">
    <property type="entry name" value="MACPF"/>
    <property type="match status" value="1"/>
</dbReference>
<keyword evidence="6" id="KW-0964">Secreted</keyword>
<evidence type="ECO:0000256" key="4">
    <source>
        <dbReference type="ARBA" id="ARBA00013949"/>
    </source>
</evidence>
<evidence type="ECO:0000256" key="2">
    <source>
        <dbReference type="ARBA" id="ARBA00004613"/>
    </source>
</evidence>
<comment type="caution">
    <text evidence="25">Lacks conserved residue(s) required for the propagation of feature annotation.</text>
</comment>
<keyword evidence="13" id="KW-0204">Cytolysis</keyword>
<keyword evidence="18 25" id="KW-1015">Disulfide bond</keyword>
<dbReference type="InterPro" id="IPR020863">
    <property type="entry name" value="MACPF_CS"/>
</dbReference>
<dbReference type="SUPFAM" id="SSF57196">
    <property type="entry name" value="EGF/Laminin"/>
    <property type="match status" value="1"/>
</dbReference>
<dbReference type="OMA" id="KYYAGAC"/>
<evidence type="ECO:0000256" key="24">
    <source>
        <dbReference type="ARBA" id="ARBA00093472"/>
    </source>
</evidence>
<evidence type="ECO:0000256" key="8">
    <source>
        <dbReference type="ARBA" id="ARBA00022537"/>
    </source>
</evidence>
<dbReference type="CDD" id="cd00112">
    <property type="entry name" value="LDLa"/>
    <property type="match status" value="1"/>
</dbReference>
<dbReference type="InParanoid" id="W5MQU2"/>
<dbReference type="InterPro" id="IPR023415">
    <property type="entry name" value="LDLR_class-A_CS"/>
</dbReference>
<dbReference type="GO" id="GO:0005615">
    <property type="term" value="C:extracellular space"/>
    <property type="evidence" value="ECO:0000318"/>
    <property type="project" value="GO_Central"/>
</dbReference>
<dbReference type="Pfam" id="PF00057">
    <property type="entry name" value="Ldl_recept_a"/>
    <property type="match status" value="1"/>
</dbReference>
<evidence type="ECO:0000256" key="23">
    <source>
        <dbReference type="ARBA" id="ARBA00093292"/>
    </source>
</evidence>
<evidence type="ECO:0000256" key="1">
    <source>
        <dbReference type="ARBA" id="ARBA00004276"/>
    </source>
</evidence>
<dbReference type="GO" id="GO:0006957">
    <property type="term" value="P:complement activation, alternative pathway"/>
    <property type="evidence" value="ECO:0007669"/>
    <property type="project" value="UniProtKB-KW"/>
</dbReference>
<evidence type="ECO:0000256" key="25">
    <source>
        <dbReference type="PROSITE-ProRule" id="PRU00124"/>
    </source>
</evidence>
<dbReference type="SUPFAM" id="SSF82895">
    <property type="entry name" value="TSP-1 type 1 repeat"/>
    <property type="match status" value="2"/>
</dbReference>
<keyword evidence="5" id="KW-1134">Transmembrane beta strand</keyword>
<reference evidence="29" key="1">
    <citation type="submission" date="2011-12" db="EMBL/GenBank/DDBJ databases">
        <title>The Draft Genome of Lepisosteus oculatus.</title>
        <authorList>
            <consortium name="The Broad Institute Genome Assembly &amp; Analysis Group"/>
            <consortium name="Computational R&amp;D Group"/>
            <consortium name="and Sequencing Platform"/>
            <person name="Di Palma F."/>
            <person name="Alfoldi J."/>
            <person name="Johnson J."/>
            <person name="Berlin A."/>
            <person name="Gnerre S."/>
            <person name="Jaffe D."/>
            <person name="MacCallum I."/>
            <person name="Young S."/>
            <person name="Walker B.J."/>
            <person name="Lander E.S."/>
            <person name="Lindblad-Toh K."/>
        </authorList>
    </citation>
    <scope>NUCLEOTIDE SEQUENCE [LARGE SCALE GENOMIC DNA]</scope>
</reference>
<feature type="disulfide bond" evidence="25">
    <location>
        <begin position="142"/>
        <end position="157"/>
    </location>
</feature>
<reference evidence="28" key="2">
    <citation type="submission" date="2025-08" db="UniProtKB">
        <authorList>
            <consortium name="Ensembl"/>
        </authorList>
    </citation>
    <scope>IDENTIFICATION</scope>
</reference>
<protein>
    <recommendedName>
        <fullName evidence="4">Complement component C8 beta chain</fullName>
    </recommendedName>
    <alternativeName>
        <fullName evidence="22">Complement component 8 subunit beta</fullName>
    </alternativeName>
</protein>
<evidence type="ECO:0000256" key="5">
    <source>
        <dbReference type="ARBA" id="ARBA00022452"/>
    </source>
</evidence>
<dbReference type="AlphaFoldDB" id="W5MQU2"/>
<evidence type="ECO:0000313" key="28">
    <source>
        <dbReference type="Ensembl" id="ENSLOCP00000010751.1"/>
    </source>
</evidence>
<evidence type="ECO:0000256" key="22">
    <source>
        <dbReference type="ARBA" id="ARBA00031383"/>
    </source>
</evidence>
<dbReference type="STRING" id="7918.ENSLOCP00000010751"/>
<keyword evidence="14" id="KW-0391">Immunity</keyword>
<keyword evidence="10 26" id="KW-0812">Transmembrane</keyword>
<dbReference type="Ensembl" id="ENSLOCT00000010766.1">
    <property type="protein sequence ID" value="ENSLOCP00000010751.1"/>
    <property type="gene ID" value="ENSLOCG00000008822.1"/>
</dbReference>
<dbReference type="PROSITE" id="PS01209">
    <property type="entry name" value="LDLRA_1"/>
    <property type="match status" value="1"/>
</dbReference>
<keyword evidence="11" id="KW-0732">Signal</keyword>
<evidence type="ECO:0000256" key="11">
    <source>
        <dbReference type="ARBA" id="ARBA00022729"/>
    </source>
</evidence>
<reference evidence="28" key="3">
    <citation type="submission" date="2025-09" db="UniProtKB">
        <authorList>
            <consortium name="Ensembl"/>
        </authorList>
    </citation>
    <scope>IDENTIFICATION</scope>
</reference>
<dbReference type="Pfam" id="PF21195">
    <property type="entry name" value="EGF_C8A_B_C6"/>
    <property type="match status" value="1"/>
</dbReference>
<feature type="domain" description="MACPF" evidence="27">
    <location>
        <begin position="160"/>
        <end position="506"/>
    </location>
</feature>
<evidence type="ECO:0000256" key="3">
    <source>
        <dbReference type="ARBA" id="ARBA00009214"/>
    </source>
</evidence>
<dbReference type="Bgee" id="ENSLOCG00000008822">
    <property type="expression patterns" value="Expressed in liver and 5 other cell types or tissues"/>
</dbReference>
<dbReference type="GO" id="GO:0031640">
    <property type="term" value="P:killing of cells of another organism"/>
    <property type="evidence" value="ECO:0007669"/>
    <property type="project" value="UniProtKB-KW"/>
</dbReference>
<evidence type="ECO:0000256" key="13">
    <source>
        <dbReference type="ARBA" id="ARBA00022852"/>
    </source>
</evidence>
<dbReference type="GO" id="GO:0005579">
    <property type="term" value="C:membrane attack complex"/>
    <property type="evidence" value="ECO:0000318"/>
    <property type="project" value="GO_Central"/>
</dbReference>
<dbReference type="PROSITE" id="PS50092">
    <property type="entry name" value="TSP1"/>
    <property type="match status" value="2"/>
</dbReference>
<dbReference type="PRINTS" id="PR00764">
    <property type="entry name" value="COMPLEMENTC9"/>
</dbReference>
<evidence type="ECO:0000256" key="9">
    <source>
        <dbReference type="ARBA" id="ARBA00022588"/>
    </source>
</evidence>
<dbReference type="PROSITE" id="PS51412">
    <property type="entry name" value="MACPF_2"/>
    <property type="match status" value="1"/>
</dbReference>
<dbReference type="GO" id="GO:0006958">
    <property type="term" value="P:complement activation, classical pathway"/>
    <property type="evidence" value="ECO:0007669"/>
    <property type="project" value="UniProtKB-KW"/>
</dbReference>
<dbReference type="SUPFAM" id="SSF57424">
    <property type="entry name" value="LDL receptor-like module"/>
    <property type="match status" value="1"/>
</dbReference>
<dbReference type="PANTHER" id="PTHR45742">
    <property type="entry name" value="COMPLEMENT COMPONENT C6"/>
    <property type="match status" value="1"/>
</dbReference>
<dbReference type="EMBL" id="AHAT01032235">
    <property type="status" value="NOT_ANNOTATED_CDS"/>
    <property type="molecule type" value="Genomic_DNA"/>
</dbReference>
<evidence type="ECO:0000313" key="29">
    <source>
        <dbReference type="Proteomes" id="UP000018468"/>
    </source>
</evidence>
<dbReference type="PROSITE" id="PS50068">
    <property type="entry name" value="LDLRA_2"/>
    <property type="match status" value="1"/>
</dbReference>
<feature type="transmembrane region" description="Helical" evidence="26">
    <location>
        <begin position="7"/>
        <end position="29"/>
    </location>
</feature>
<dbReference type="SMART" id="SM00209">
    <property type="entry name" value="TSP1"/>
    <property type="match status" value="2"/>
</dbReference>
<sequence length="593" mass="67158">MLTIYNLLFKLCNTISLLCACFIICLSFVNSCSEVQLSLHNSSLNVLSKVRWSRSVGGLPEPVECVFSEWSEWTRCDPCQKKRYRYTKLQQPSQFGGEPCHFRGREEEACAPPSRYSCRDSVQCDGFVCTTTGRCIPQRLVCNGDDDCGDRSDEKSCKKVYKPCKTKVEEYWGIENLGKGINILNSNLEGVVIDNRYYGGSCLPQYIYNTRFRKPFNLQHYTLETKGNYEFSLDAYESYSSYEKDTFKAHSSQKSVSFGISLPGIFEFGFNYQDAKFKKNVQKTRRLSGTKSSFVRAHSRLEVAQYKLKTQDLMLHYEFFQRLQSLPVEYSYGEYKEIFKDYGTHYITEATLGGDYEYTVVLNQESMERTDFTLSDANKCVQAGLKVGANIDGLYVSLGAGGGRCRGLLKELGDSKTEKRFVEDFIVEVKGGASEYITRLAYNQLPTPALMQEWGEAVQYNPDFIESKTEPLFELVTSKDFANANIIKRNLKRALEEYLAESSNCRCAPCLNNGVAVLKDTRCECVCPMGFRGRACEITQRTGVAVDGSWSCWSQWSTCSGQKRRRSRSCTNPPPQNGGVGCFGISEESETCK</sequence>
<comment type="function">
    <text evidence="23">Component of the membrane attack complex (MAC), a multiprotein complex activated by the complement cascade, which inserts into a target cell membrane and forms a pore, leading to target cell membrane rupture and cell lysis. The MAC is initiated by proteolytic cleavage of C5 into complement C5b in response to the classical, alternative, lectin and GZMK complement pathways. The complement pathways consist in a cascade of proteins that leads to phagocytosis and breakdown of pathogens and signaling that strengthens the adaptive immune system. C8B, together with C8A and C8G, inserts into the target membrane, but does not form pores by itself. During MAC assembly, associates with C5b, C6 and C7 to form the C5b8 intermediate complex that inserts into the target membrane and traverses the bilayer increasing membrane rigidity.</text>
</comment>
<comment type="subcellular location">
    <subcellularLocation>
        <location evidence="2">Secreted</location>
    </subcellularLocation>
    <subcellularLocation>
        <location evidence="1">Target cell membrane</location>
        <topology evidence="1">Multi-pass membrane protein</topology>
    </subcellularLocation>
</comment>
<keyword evidence="7" id="KW-0245">EGF-like domain</keyword>
<dbReference type="SMART" id="SM00192">
    <property type="entry name" value="LDLa"/>
    <property type="match status" value="1"/>
</dbReference>
<dbReference type="InterPro" id="IPR036055">
    <property type="entry name" value="LDL_receptor-like_sf"/>
</dbReference>
<evidence type="ECO:0000256" key="21">
    <source>
        <dbReference type="ARBA" id="ARBA00023298"/>
    </source>
</evidence>
<evidence type="ECO:0000256" key="6">
    <source>
        <dbReference type="ARBA" id="ARBA00022525"/>
    </source>
</evidence>
<dbReference type="Gene3D" id="4.10.400.10">
    <property type="entry name" value="Low-density Lipoprotein Receptor"/>
    <property type="match status" value="1"/>
</dbReference>
<dbReference type="Gene3D" id="2.10.25.10">
    <property type="entry name" value="Laminin"/>
    <property type="match status" value="1"/>
</dbReference>
<keyword evidence="19" id="KW-0179">Complement alternate pathway</keyword>
<evidence type="ECO:0000256" key="10">
    <source>
        <dbReference type="ARBA" id="ARBA00022692"/>
    </source>
</evidence>
<dbReference type="FunCoup" id="W5MQU2">
    <property type="interactions" value="1333"/>
</dbReference>
<keyword evidence="20" id="KW-0325">Glycoprotein</keyword>
<dbReference type="HOGENOM" id="CLU_032453_1_0_1"/>
<evidence type="ECO:0000256" key="12">
    <source>
        <dbReference type="ARBA" id="ARBA00022737"/>
    </source>
</evidence>
<evidence type="ECO:0000256" key="16">
    <source>
        <dbReference type="ARBA" id="ARBA00023058"/>
    </source>
</evidence>
<dbReference type="eggNOG" id="KOG3535">
    <property type="taxonomic scope" value="Eukaryota"/>
</dbReference>
<dbReference type="InterPro" id="IPR036383">
    <property type="entry name" value="TSP1_rpt_sf"/>
</dbReference>
<dbReference type="InterPro" id="IPR000884">
    <property type="entry name" value="TSP1_rpt"/>
</dbReference>
<evidence type="ECO:0000259" key="27">
    <source>
        <dbReference type="PROSITE" id="PS51412"/>
    </source>
</evidence>
<dbReference type="GeneTree" id="ENSGT00940000160247"/>
<evidence type="ECO:0000256" key="26">
    <source>
        <dbReference type="SAM" id="Phobius"/>
    </source>
</evidence>
<comment type="subunit">
    <text evidence="24">Heterotrimer of 3 chains: alpha (C8A), beta (C8B) and gamma (C8G); the alpha and gamma chains are disulfide bonded. Component of the membrane attack complex (MAC), composed of complement C5b, C6, C7, C8A, C8B, C8G and multiple copies of the pore-forming subunit C9.</text>
</comment>
<dbReference type="InterPro" id="IPR020864">
    <property type="entry name" value="MACPF"/>
</dbReference>
<dbReference type="PANTHER" id="PTHR45742:SF5">
    <property type="entry name" value="COMPLEMENT COMPONENT C8 BETA CHAIN"/>
    <property type="match status" value="1"/>
</dbReference>
<keyword evidence="29" id="KW-1185">Reference proteome</keyword>
<evidence type="ECO:0000256" key="18">
    <source>
        <dbReference type="ARBA" id="ARBA00023157"/>
    </source>
</evidence>
<keyword evidence="17 26" id="KW-0472">Membrane</keyword>
<evidence type="ECO:0000256" key="15">
    <source>
        <dbReference type="ARBA" id="ARBA00022875"/>
    </source>
</evidence>
<keyword evidence="8" id="KW-1052">Target cell membrane</keyword>
<evidence type="ECO:0000256" key="20">
    <source>
        <dbReference type="ARBA" id="ARBA00023180"/>
    </source>
</evidence>
<evidence type="ECO:0000256" key="19">
    <source>
        <dbReference type="ARBA" id="ARBA00023162"/>
    </source>
</evidence>
<comment type="similarity">
    <text evidence="3">Belongs to the complement C6/C7/C8/C9 family.</text>
</comment>
<dbReference type="InterPro" id="IPR002172">
    <property type="entry name" value="LDrepeatLR_classA_rpt"/>
</dbReference>
<keyword evidence="9" id="KW-0399">Innate immunity</keyword>
<dbReference type="PROSITE" id="PS00279">
    <property type="entry name" value="MACPF_1"/>
    <property type="match status" value="1"/>
</dbReference>
<dbReference type="InterPro" id="IPR048831">
    <property type="entry name" value="C8A_B_C6_EGF-like"/>
</dbReference>
<dbReference type="Gene3D" id="2.20.100.10">
    <property type="entry name" value="Thrombospondin type-1 (TSP1) repeat"/>
    <property type="match status" value="2"/>
</dbReference>
<proteinExistence type="inferred from homology"/>
<keyword evidence="26" id="KW-1133">Transmembrane helix</keyword>